<keyword evidence="3" id="KW-1185">Reference proteome</keyword>
<proteinExistence type="predicted"/>
<sequence>MVGRAPAELKPWRHSYVSLPSAGGVPIENISRLVGHSNAKVTEAIYHKQLRPALLEEARGDG</sequence>
<comment type="caution">
    <text evidence="2">The sequence shown here is derived from an EMBL/GenBank/DDBJ whole genome shotgun (WGS) entry which is preliminary data.</text>
</comment>
<reference evidence="2 3" key="1">
    <citation type="submission" date="2021-01" db="EMBL/GenBank/DDBJ databases">
        <title>Whole genome shotgun sequence of Microbispora corallina NBRC 16416.</title>
        <authorList>
            <person name="Komaki H."/>
            <person name="Tamura T."/>
        </authorList>
    </citation>
    <scope>NUCLEOTIDE SEQUENCE [LARGE SCALE GENOMIC DNA]</scope>
    <source>
        <strain evidence="2 3">NBRC 16416</strain>
    </source>
</reference>
<organism evidence="2 3">
    <name type="scientific">Microbispora corallina</name>
    <dbReference type="NCBI Taxonomy" id="83302"/>
    <lineage>
        <taxon>Bacteria</taxon>
        <taxon>Bacillati</taxon>
        <taxon>Actinomycetota</taxon>
        <taxon>Actinomycetes</taxon>
        <taxon>Streptosporangiales</taxon>
        <taxon>Streptosporangiaceae</taxon>
        <taxon>Microbispora</taxon>
    </lineage>
</organism>
<dbReference type="Proteomes" id="UP000603904">
    <property type="component" value="Unassembled WGS sequence"/>
</dbReference>
<protein>
    <recommendedName>
        <fullName evidence="4">Tyr recombinase domain-containing protein</fullName>
    </recommendedName>
</protein>
<evidence type="ECO:0000313" key="3">
    <source>
        <dbReference type="Proteomes" id="UP000603904"/>
    </source>
</evidence>
<keyword evidence="1" id="KW-0233">DNA recombination</keyword>
<dbReference type="Gene3D" id="1.10.443.10">
    <property type="entry name" value="Intergrase catalytic core"/>
    <property type="match status" value="1"/>
</dbReference>
<dbReference type="InterPro" id="IPR013762">
    <property type="entry name" value="Integrase-like_cat_sf"/>
</dbReference>
<dbReference type="SUPFAM" id="SSF56349">
    <property type="entry name" value="DNA breaking-rejoining enzymes"/>
    <property type="match status" value="1"/>
</dbReference>
<evidence type="ECO:0008006" key="4">
    <source>
        <dbReference type="Google" id="ProtNLM"/>
    </source>
</evidence>
<evidence type="ECO:0000313" key="2">
    <source>
        <dbReference type="EMBL" id="GIH43956.1"/>
    </source>
</evidence>
<dbReference type="InterPro" id="IPR011010">
    <property type="entry name" value="DNA_brk_join_enz"/>
</dbReference>
<gene>
    <name evidence="2" type="ORF">Mco01_69560</name>
</gene>
<name>A0ABQ4GAA5_9ACTN</name>
<dbReference type="EMBL" id="BOOC01000049">
    <property type="protein sequence ID" value="GIH43956.1"/>
    <property type="molecule type" value="Genomic_DNA"/>
</dbReference>
<accession>A0ABQ4GAA5</accession>
<evidence type="ECO:0000256" key="1">
    <source>
        <dbReference type="ARBA" id="ARBA00023172"/>
    </source>
</evidence>